<evidence type="ECO:0000313" key="4">
    <source>
        <dbReference type="RefSeq" id="XP_030383914.1"/>
    </source>
</evidence>
<keyword evidence="3" id="KW-1185">Reference proteome</keyword>
<evidence type="ECO:0000256" key="2">
    <source>
        <dbReference type="SAM" id="Phobius"/>
    </source>
</evidence>
<keyword evidence="2" id="KW-0472">Membrane</keyword>
<dbReference type="RefSeq" id="XP_030383914.1">
    <property type="nucleotide sequence ID" value="XM_030528054.1"/>
</dbReference>
<reference evidence="4" key="1">
    <citation type="submission" date="2025-08" db="UniProtKB">
        <authorList>
            <consortium name="RefSeq"/>
        </authorList>
    </citation>
    <scope>IDENTIFICATION</scope>
    <source>
        <strain evidence="4">11010-0011.00</strain>
        <tissue evidence="4">Whole body</tissue>
    </source>
</reference>
<dbReference type="GeneID" id="115631333"/>
<dbReference type="CTD" id="34538"/>
<sequence length="295" mass="31613">MESQHQNALHTIRRHRQQLTAAPTGATTTHYLPALLIAVLVLLQHMELHMCRQVTPSSTRRLMPRAEADRAATPPHEFVGSAAAELDDSSDKRATVSGLGSQPEQIFNAPSAGDMDMSYDEYPMIVPKRAALLLDRLMVALHHALENERGAHRISDYYTNKNIHNAISNEYNNGLENHTNTNFHQYSDDDPSILLDYDFKDLSQINRATGETLMPKSFQRRANMGIGGGGAGGVGATDGVALLTNSASLQAGAGSGGGGGGGGVGSGSTAGGRRLNVGSGGRMYWRCYFNAVSCF</sequence>
<evidence type="ECO:0000256" key="1">
    <source>
        <dbReference type="SAM" id="MobiDB-lite"/>
    </source>
</evidence>
<feature type="transmembrane region" description="Helical" evidence="2">
    <location>
        <begin position="21"/>
        <end position="43"/>
    </location>
</feature>
<keyword evidence="2" id="KW-0812">Transmembrane</keyword>
<dbReference type="OrthoDB" id="7464898at2759"/>
<gene>
    <name evidence="4" type="primary">LOC115631333</name>
</gene>
<keyword evidence="2" id="KW-1133">Transmembrane helix</keyword>
<proteinExistence type="predicted"/>
<dbReference type="Proteomes" id="UP000504634">
    <property type="component" value="Unplaced"/>
</dbReference>
<accession>A0A6J2U6G0</accession>
<organism evidence="3 4">
    <name type="scientific">Drosophila lebanonensis</name>
    <name type="common">Fruit fly</name>
    <name type="synonym">Scaptodrosophila lebanonensis</name>
    <dbReference type="NCBI Taxonomy" id="7225"/>
    <lineage>
        <taxon>Eukaryota</taxon>
        <taxon>Metazoa</taxon>
        <taxon>Ecdysozoa</taxon>
        <taxon>Arthropoda</taxon>
        <taxon>Hexapoda</taxon>
        <taxon>Insecta</taxon>
        <taxon>Pterygota</taxon>
        <taxon>Neoptera</taxon>
        <taxon>Endopterygota</taxon>
        <taxon>Diptera</taxon>
        <taxon>Brachycera</taxon>
        <taxon>Muscomorpha</taxon>
        <taxon>Ephydroidea</taxon>
        <taxon>Drosophilidae</taxon>
        <taxon>Scaptodrosophila</taxon>
    </lineage>
</organism>
<feature type="region of interest" description="Disordered" evidence="1">
    <location>
        <begin position="55"/>
        <end position="110"/>
    </location>
</feature>
<evidence type="ECO:0000313" key="3">
    <source>
        <dbReference type="Proteomes" id="UP000504634"/>
    </source>
</evidence>
<name>A0A6J2U6G0_DROLE</name>
<protein>
    <submittedName>
        <fullName evidence="4">Uncharacterized protein LOC115631333</fullName>
    </submittedName>
</protein>
<dbReference type="AlphaFoldDB" id="A0A6J2U6G0"/>